<feature type="domain" description="Core-binding (CB)" evidence="8">
    <location>
        <begin position="63"/>
        <end position="146"/>
    </location>
</feature>
<dbReference type="InterPro" id="IPR004107">
    <property type="entry name" value="Integrase_SAM-like_N"/>
</dbReference>
<keyword evidence="5" id="KW-0233">DNA recombination</keyword>
<evidence type="ECO:0000256" key="5">
    <source>
        <dbReference type="ARBA" id="ARBA00023172"/>
    </source>
</evidence>
<comment type="function">
    <text evidence="1">Site-specific tyrosine recombinase, which acts by catalyzing the cutting and rejoining of the recombining DNA molecules.</text>
</comment>
<dbReference type="Pfam" id="PF00589">
    <property type="entry name" value="Phage_integrase"/>
    <property type="match status" value="1"/>
</dbReference>
<dbReference type="PROSITE" id="PS51898">
    <property type="entry name" value="TYR_RECOMBINASE"/>
    <property type="match status" value="1"/>
</dbReference>
<sequence length="406" mass="47395">MGELRTRKRGKNWEWSFEGAKINGKRNPISKGGYRTKADAVAAGTQAKAEYDNAGRIFFPSEISISDYMDYWYENHVKKHLAYNTQTDYEAKIRIHIKPAFGKYKLSSLEPDIIQKWVDDMKMHGYAKSMVQNTLKCLSGAMEYAIRPCKYIKTNPCEGVRIPKMAQPEHQKAHMEYICVWEDYKKIIERFGQGSSFYLPIVTGYHLGTRIGETYGFDLLSDIDFDKHTLTVNHQLQKENKKWYYRPPKYESYRTIEMDPLYEKILKDEILQRKKNMMRYGNYFLKTYLMPDQSIVQVPADVQIAGKEIMPLSTRENGELLTPESFKYCARVIHNELGIPYFHSHSLRHTHGTILAENGASPKTVMERLGHKNSRTTFERYIFNTKKMKDDAVSIFTEAIEQSAYR</sequence>
<comment type="similarity">
    <text evidence="2">Belongs to the 'phage' integrase family.</text>
</comment>
<organism evidence="9 10">
    <name type="scientific">Blautia hominis</name>
    <dbReference type="NCBI Taxonomy" id="2025493"/>
    <lineage>
        <taxon>Bacteria</taxon>
        <taxon>Bacillati</taxon>
        <taxon>Bacillota</taxon>
        <taxon>Clostridia</taxon>
        <taxon>Lachnospirales</taxon>
        <taxon>Lachnospiraceae</taxon>
        <taxon>Blautia</taxon>
    </lineage>
</organism>
<proteinExistence type="inferred from homology"/>
<protein>
    <submittedName>
        <fullName evidence="9">Site-specific integrase</fullName>
    </submittedName>
</protein>
<dbReference type="RefSeq" id="WP_390408904.1">
    <property type="nucleotide sequence ID" value="NZ_BAABYW010000001.1"/>
</dbReference>
<dbReference type="InterPro" id="IPR013762">
    <property type="entry name" value="Integrase-like_cat_sf"/>
</dbReference>
<name>A0ABQ0BG54_9FIRM</name>
<evidence type="ECO:0000313" key="9">
    <source>
        <dbReference type="EMBL" id="GAA6410444.1"/>
    </source>
</evidence>
<reference evidence="9 10" key="1">
    <citation type="submission" date="2024-04" db="EMBL/GenBank/DDBJ databases">
        <title>Defined microbial consortia suppress multidrug-resistant proinflammatory Enterobacteriaceae via ecological control.</title>
        <authorList>
            <person name="Furuichi M."/>
            <person name="Kawaguchi T."/>
            <person name="Pust M."/>
            <person name="Yasuma K."/>
            <person name="Plichta D."/>
            <person name="Hasegawa N."/>
            <person name="Ohya T."/>
            <person name="Bhattarai S."/>
            <person name="Sasajima S."/>
            <person name="Aoto Y."/>
            <person name="Tuganbaev T."/>
            <person name="Yaginuma M."/>
            <person name="Ueda M."/>
            <person name="Okahashi N."/>
            <person name="Amafuji K."/>
            <person name="Kiridooshi Y."/>
            <person name="Sugita K."/>
            <person name="Strazar M."/>
            <person name="Skelly A."/>
            <person name="Suda W."/>
            <person name="Hattori M."/>
            <person name="Nakamoto N."/>
            <person name="Caballero S."/>
            <person name="Norman J."/>
            <person name="Olle B."/>
            <person name="Tanoue T."/>
            <person name="Arita M."/>
            <person name="Bucci V."/>
            <person name="Atarashi K."/>
            <person name="Xavier R."/>
            <person name="Honda K."/>
        </authorList>
    </citation>
    <scope>NUCLEOTIDE SEQUENCE [LARGE SCALE GENOMIC DNA]</scope>
    <source>
        <strain evidence="10">k04-0078-D8-1</strain>
    </source>
</reference>
<evidence type="ECO:0000259" key="8">
    <source>
        <dbReference type="PROSITE" id="PS51900"/>
    </source>
</evidence>
<gene>
    <name evidence="9" type="ORF">K040078D81_45610</name>
</gene>
<comment type="caution">
    <text evidence="9">The sequence shown here is derived from an EMBL/GenBank/DDBJ whole genome shotgun (WGS) entry which is preliminary data.</text>
</comment>
<dbReference type="Pfam" id="PF14659">
    <property type="entry name" value="Phage_int_SAM_3"/>
    <property type="match status" value="1"/>
</dbReference>
<keyword evidence="10" id="KW-1185">Reference proteome</keyword>
<evidence type="ECO:0000256" key="6">
    <source>
        <dbReference type="PROSITE-ProRule" id="PRU01248"/>
    </source>
</evidence>
<keyword evidence="4 6" id="KW-0238">DNA-binding</keyword>
<evidence type="ECO:0000256" key="2">
    <source>
        <dbReference type="ARBA" id="ARBA00008857"/>
    </source>
</evidence>
<dbReference type="PANTHER" id="PTHR30629">
    <property type="entry name" value="PROPHAGE INTEGRASE"/>
    <property type="match status" value="1"/>
</dbReference>
<keyword evidence="3" id="KW-0229">DNA integration</keyword>
<dbReference type="InterPro" id="IPR044068">
    <property type="entry name" value="CB"/>
</dbReference>
<feature type="domain" description="Tyr recombinase" evidence="7">
    <location>
        <begin position="173"/>
        <end position="394"/>
    </location>
</feature>
<dbReference type="SUPFAM" id="SSF56349">
    <property type="entry name" value="DNA breaking-rejoining enzymes"/>
    <property type="match status" value="1"/>
</dbReference>
<accession>A0ABQ0BG54</accession>
<dbReference type="InterPro" id="IPR010998">
    <property type="entry name" value="Integrase_recombinase_N"/>
</dbReference>
<dbReference type="PANTHER" id="PTHR30629:SF2">
    <property type="entry name" value="PROPHAGE INTEGRASE INTS-RELATED"/>
    <property type="match status" value="1"/>
</dbReference>
<evidence type="ECO:0000256" key="1">
    <source>
        <dbReference type="ARBA" id="ARBA00003283"/>
    </source>
</evidence>
<dbReference type="InterPro" id="IPR002104">
    <property type="entry name" value="Integrase_catalytic"/>
</dbReference>
<dbReference type="InterPro" id="IPR011010">
    <property type="entry name" value="DNA_brk_join_enz"/>
</dbReference>
<dbReference type="PROSITE" id="PS51900">
    <property type="entry name" value="CB"/>
    <property type="match status" value="1"/>
</dbReference>
<evidence type="ECO:0000256" key="3">
    <source>
        <dbReference type="ARBA" id="ARBA00022908"/>
    </source>
</evidence>
<evidence type="ECO:0000256" key="4">
    <source>
        <dbReference type="ARBA" id="ARBA00023125"/>
    </source>
</evidence>
<dbReference type="EMBL" id="BAABYW010000001">
    <property type="protein sequence ID" value="GAA6410444.1"/>
    <property type="molecule type" value="Genomic_DNA"/>
</dbReference>
<evidence type="ECO:0000313" key="10">
    <source>
        <dbReference type="Proteomes" id="UP001600943"/>
    </source>
</evidence>
<evidence type="ECO:0000259" key="7">
    <source>
        <dbReference type="PROSITE" id="PS51898"/>
    </source>
</evidence>
<dbReference type="InterPro" id="IPR050808">
    <property type="entry name" value="Phage_Integrase"/>
</dbReference>
<dbReference type="Gene3D" id="1.10.150.130">
    <property type="match status" value="1"/>
</dbReference>
<dbReference type="Proteomes" id="UP001600943">
    <property type="component" value="Unassembled WGS sequence"/>
</dbReference>
<dbReference type="CDD" id="cd01189">
    <property type="entry name" value="INT_ICEBs1_C_like"/>
    <property type="match status" value="1"/>
</dbReference>
<dbReference type="Gene3D" id="1.10.443.10">
    <property type="entry name" value="Intergrase catalytic core"/>
    <property type="match status" value="1"/>
</dbReference>